<feature type="transmembrane region" description="Helical" evidence="1">
    <location>
        <begin position="71"/>
        <end position="95"/>
    </location>
</feature>
<feature type="transmembrane region" description="Helical" evidence="1">
    <location>
        <begin position="107"/>
        <end position="126"/>
    </location>
</feature>
<protein>
    <submittedName>
        <fullName evidence="2">Uncharacterized protein</fullName>
    </submittedName>
</protein>
<keyword evidence="1" id="KW-1133">Transmembrane helix</keyword>
<evidence type="ECO:0000256" key="1">
    <source>
        <dbReference type="SAM" id="Phobius"/>
    </source>
</evidence>
<keyword evidence="1" id="KW-0472">Membrane</keyword>
<keyword evidence="1" id="KW-0812">Transmembrane</keyword>
<proteinExistence type="predicted"/>
<dbReference type="EMBL" id="JANGBO010000011">
    <property type="protein sequence ID" value="MCQ5062327.1"/>
    <property type="molecule type" value="Genomic_DNA"/>
</dbReference>
<sequence>MNNEIVLLLEALLSLGIAIFFVYLSKYRYCENKRYASKYENNKKMLIFRLIVTEILKWGSIAMLICIVTKVLSVFITLYILTPLFIALHMILFNTDYLKGVMTFTKGIYYVGLTIISVIQVFFTTVNVAELALGFTLSLAIFESVSALYDGYKTIQEAKMNDNL</sequence>
<evidence type="ECO:0000313" key="3">
    <source>
        <dbReference type="Proteomes" id="UP001204814"/>
    </source>
</evidence>
<accession>A0AAP2XPC2</accession>
<reference evidence="2" key="1">
    <citation type="submission" date="2022-06" db="EMBL/GenBank/DDBJ databases">
        <title>Isolation of gut microbiota from human fecal samples.</title>
        <authorList>
            <person name="Pamer E.G."/>
            <person name="Barat B."/>
            <person name="Waligurski E."/>
            <person name="Medina S."/>
            <person name="Paddock L."/>
            <person name="Mostad J."/>
        </authorList>
    </citation>
    <scope>NUCLEOTIDE SEQUENCE</scope>
    <source>
        <strain evidence="2">DFI.6.24</strain>
    </source>
</reference>
<dbReference type="AlphaFoldDB" id="A0AAP2XPC2"/>
<organism evidence="2 3">
    <name type="scientific">Faecalibacillus intestinalis</name>
    <dbReference type="NCBI Taxonomy" id="1982626"/>
    <lineage>
        <taxon>Bacteria</taxon>
        <taxon>Bacillati</taxon>
        <taxon>Bacillota</taxon>
        <taxon>Erysipelotrichia</taxon>
        <taxon>Erysipelotrichales</taxon>
        <taxon>Coprobacillaceae</taxon>
        <taxon>Faecalibacillus</taxon>
    </lineage>
</organism>
<gene>
    <name evidence="2" type="ORF">NE542_10920</name>
</gene>
<comment type="caution">
    <text evidence="2">The sequence shown here is derived from an EMBL/GenBank/DDBJ whole genome shotgun (WGS) entry which is preliminary data.</text>
</comment>
<dbReference type="RefSeq" id="WP_117346466.1">
    <property type="nucleotide sequence ID" value="NZ_JAJDKX010000021.1"/>
</dbReference>
<feature type="transmembrane region" description="Helical" evidence="1">
    <location>
        <begin position="6"/>
        <end position="25"/>
    </location>
</feature>
<dbReference type="Proteomes" id="UP001204814">
    <property type="component" value="Unassembled WGS sequence"/>
</dbReference>
<name>A0AAP2XPC2_9FIRM</name>
<evidence type="ECO:0000313" key="2">
    <source>
        <dbReference type="EMBL" id="MCQ5062327.1"/>
    </source>
</evidence>
<feature type="transmembrane region" description="Helical" evidence="1">
    <location>
        <begin position="46"/>
        <end position="65"/>
    </location>
</feature>